<gene>
    <name evidence="2" type="ORF">HHU12_19760</name>
</gene>
<organism evidence="2 3">
    <name type="scientific">Flammeovirga aprica JL-4</name>
    <dbReference type="NCBI Taxonomy" id="694437"/>
    <lineage>
        <taxon>Bacteria</taxon>
        <taxon>Pseudomonadati</taxon>
        <taxon>Bacteroidota</taxon>
        <taxon>Cytophagia</taxon>
        <taxon>Cytophagales</taxon>
        <taxon>Flammeovirgaceae</taxon>
        <taxon>Flammeovirga</taxon>
    </lineage>
</organism>
<keyword evidence="1" id="KW-0732">Signal</keyword>
<name>A0A7X9RWY2_9BACT</name>
<dbReference type="InterPro" id="IPR011990">
    <property type="entry name" value="TPR-like_helical_dom_sf"/>
</dbReference>
<reference evidence="2 3" key="1">
    <citation type="submission" date="2020-04" db="EMBL/GenBank/DDBJ databases">
        <title>Flammeovirga sp. SR4, a novel species isolated from seawater.</title>
        <authorList>
            <person name="Wang X."/>
        </authorList>
    </citation>
    <scope>NUCLEOTIDE SEQUENCE [LARGE SCALE GENOMIC DNA]</scope>
    <source>
        <strain evidence="2 3">ATCC 23126</strain>
    </source>
</reference>
<feature type="chain" id="PRO_5031005230" description="Tetratricopeptide repeat protein" evidence="1">
    <location>
        <begin position="19"/>
        <end position="381"/>
    </location>
</feature>
<dbReference type="EMBL" id="JABANE010000058">
    <property type="protein sequence ID" value="NME70222.1"/>
    <property type="molecule type" value="Genomic_DNA"/>
</dbReference>
<proteinExistence type="predicted"/>
<evidence type="ECO:0000313" key="2">
    <source>
        <dbReference type="EMBL" id="NME70222.1"/>
    </source>
</evidence>
<keyword evidence="3" id="KW-1185">Reference proteome</keyword>
<dbReference type="Gene3D" id="1.25.40.10">
    <property type="entry name" value="Tetratricopeptide repeat domain"/>
    <property type="match status" value="1"/>
</dbReference>
<dbReference type="RefSeq" id="WP_169658464.1">
    <property type="nucleotide sequence ID" value="NZ_JABANE010000058.1"/>
</dbReference>
<dbReference type="Proteomes" id="UP000576082">
    <property type="component" value="Unassembled WGS sequence"/>
</dbReference>
<evidence type="ECO:0000313" key="3">
    <source>
        <dbReference type="Proteomes" id="UP000576082"/>
    </source>
</evidence>
<dbReference type="AlphaFoldDB" id="A0A7X9RWY2"/>
<protein>
    <recommendedName>
        <fullName evidence="4">Tetratricopeptide repeat protein</fullName>
    </recommendedName>
</protein>
<sequence length="381" mass="44322">MKKIILLMLLANLTTIHAQDLVFKKHSIAHQLLELEEKAFEHQNIDYKNMYSIIDSVIKISSIKITAILNNDSLIDEKTAIKIFEAIDETLIELDFITFIRIERLNQALLKTIIPKESLKFYKQKDRRVGNQTYYYFTIFDGGAICMTEKRLNHFQSSNSNSYYRIDCDLGAYLYLAVAEVNDLPIYLVEVPGHNFLRFQLNSNEYVNWDNNVANTFSNDDYKNGMSPTVSEEFLDMEASLNHYLENMNNDEVIGYHLENVARYSIENSELAQAEKQLIKSIQLRPYSASARNELAWMYLTEKEFRNKEYAKMALSLATETDSINPSNPDYKDTYACACAANKDYKKAIELEKQGYNDEKRINAYKKRKNCYSLEKIKEAQ</sequence>
<evidence type="ECO:0000256" key="1">
    <source>
        <dbReference type="SAM" id="SignalP"/>
    </source>
</evidence>
<evidence type="ECO:0008006" key="4">
    <source>
        <dbReference type="Google" id="ProtNLM"/>
    </source>
</evidence>
<feature type="signal peptide" evidence="1">
    <location>
        <begin position="1"/>
        <end position="18"/>
    </location>
</feature>
<comment type="caution">
    <text evidence="2">The sequence shown here is derived from an EMBL/GenBank/DDBJ whole genome shotgun (WGS) entry which is preliminary data.</text>
</comment>
<dbReference type="SUPFAM" id="SSF48452">
    <property type="entry name" value="TPR-like"/>
    <property type="match status" value="1"/>
</dbReference>
<accession>A0A7X9RWY2</accession>